<keyword evidence="3" id="KW-1185">Reference proteome</keyword>
<evidence type="ECO:0008006" key="4">
    <source>
        <dbReference type="Google" id="ProtNLM"/>
    </source>
</evidence>
<dbReference type="RefSeq" id="WP_311606918.1">
    <property type="nucleotide sequence ID" value="NZ_JAVRFI010000001.1"/>
</dbReference>
<feature type="signal peptide" evidence="1">
    <location>
        <begin position="1"/>
        <end position="34"/>
    </location>
</feature>
<evidence type="ECO:0000256" key="1">
    <source>
        <dbReference type="SAM" id="SignalP"/>
    </source>
</evidence>
<evidence type="ECO:0000313" key="3">
    <source>
        <dbReference type="Proteomes" id="UP001180531"/>
    </source>
</evidence>
<name>A0ABU2SGV3_9ACTN</name>
<feature type="chain" id="PRO_5047533496" description="Secreted protein" evidence="1">
    <location>
        <begin position="35"/>
        <end position="131"/>
    </location>
</feature>
<keyword evidence="1" id="KW-0732">Signal</keyword>
<protein>
    <recommendedName>
        <fullName evidence="4">Secreted protein</fullName>
    </recommendedName>
</protein>
<comment type="caution">
    <text evidence="2">The sequence shown here is derived from an EMBL/GenBank/DDBJ whole genome shotgun (WGS) entry which is preliminary data.</text>
</comment>
<gene>
    <name evidence="2" type="ORF">RM609_00585</name>
</gene>
<reference evidence="2" key="1">
    <citation type="submission" date="2024-05" db="EMBL/GenBank/DDBJ databases">
        <title>30 novel species of actinomycetes from the DSMZ collection.</title>
        <authorList>
            <person name="Nouioui I."/>
        </authorList>
    </citation>
    <scope>NUCLEOTIDE SEQUENCE</scope>
    <source>
        <strain evidence="2">DSM 40473</strain>
    </source>
</reference>
<sequence length="131" mass="13871">MKWLAARTRWALRAAVSAVGTLTLLLATGPTAFAATSCGGQSCLTVDAKGRYVLRASATPAPDGDFLGLFHMYGGGLDGKSALRHWRPGQLYGIALGRTVPDRTWICVDGWRKLDEGGLAPHGHACVQIHG</sequence>
<organism evidence="2 3">
    <name type="scientific">Streptomyces hesseae</name>
    <dbReference type="NCBI Taxonomy" id="3075519"/>
    <lineage>
        <taxon>Bacteria</taxon>
        <taxon>Bacillati</taxon>
        <taxon>Actinomycetota</taxon>
        <taxon>Actinomycetes</taxon>
        <taxon>Kitasatosporales</taxon>
        <taxon>Streptomycetaceae</taxon>
        <taxon>Streptomyces</taxon>
    </lineage>
</organism>
<evidence type="ECO:0000313" key="2">
    <source>
        <dbReference type="EMBL" id="MDT0447604.1"/>
    </source>
</evidence>
<proteinExistence type="predicted"/>
<accession>A0ABU2SGV3</accession>
<dbReference type="Proteomes" id="UP001180531">
    <property type="component" value="Unassembled WGS sequence"/>
</dbReference>
<dbReference type="EMBL" id="JAVRFI010000001">
    <property type="protein sequence ID" value="MDT0447604.1"/>
    <property type="molecule type" value="Genomic_DNA"/>
</dbReference>